<name>A0A7Y7QDZ6_LACRH</name>
<reference evidence="1 2" key="1">
    <citation type="submission" date="2020-06" db="EMBL/GenBank/DDBJ databases">
        <title>Lactobacillus rhamnosus QC,genome.</title>
        <authorList>
            <person name="Yi H."/>
            <person name="Jin M."/>
        </authorList>
    </citation>
    <scope>NUCLEOTIDE SEQUENCE [LARGE SCALE GENOMIC DNA]</scope>
    <source>
        <strain evidence="1 2">QC</strain>
    </source>
</reference>
<dbReference type="RefSeq" id="WP_176817570.1">
    <property type="nucleotide sequence ID" value="NZ_JABXWP010000002.1"/>
</dbReference>
<accession>A0A7Y7QDZ6</accession>
<comment type="caution">
    <text evidence="1">The sequence shown here is derived from an EMBL/GenBank/DDBJ whole genome shotgun (WGS) entry which is preliminary data.</text>
</comment>
<proteinExistence type="predicted"/>
<protein>
    <submittedName>
        <fullName evidence="1">Uncharacterized protein</fullName>
    </submittedName>
</protein>
<sequence>MPQVKNAFYVHGNSVVELKPDKTVRIDDYFLVNNQTKTRVIGLPMVPPNTPLSFLMTGKLHVGDILTPIP</sequence>
<evidence type="ECO:0000313" key="2">
    <source>
        <dbReference type="Proteomes" id="UP000542889"/>
    </source>
</evidence>
<dbReference type="EMBL" id="JABXWP010000002">
    <property type="protein sequence ID" value="NVO87346.1"/>
    <property type="molecule type" value="Genomic_DNA"/>
</dbReference>
<evidence type="ECO:0000313" key="1">
    <source>
        <dbReference type="EMBL" id="NVO87346.1"/>
    </source>
</evidence>
<gene>
    <name evidence="1" type="ORF">HWN39_02395</name>
</gene>
<dbReference type="Proteomes" id="UP000542889">
    <property type="component" value="Unassembled WGS sequence"/>
</dbReference>
<organism evidence="1 2">
    <name type="scientific">Lacticaseibacillus rhamnosus</name>
    <name type="common">Lactobacillus rhamnosus</name>
    <dbReference type="NCBI Taxonomy" id="47715"/>
    <lineage>
        <taxon>Bacteria</taxon>
        <taxon>Bacillati</taxon>
        <taxon>Bacillota</taxon>
        <taxon>Bacilli</taxon>
        <taxon>Lactobacillales</taxon>
        <taxon>Lactobacillaceae</taxon>
        <taxon>Lacticaseibacillus</taxon>
    </lineage>
</organism>
<dbReference type="AlphaFoldDB" id="A0A7Y7QDZ6"/>